<dbReference type="Proteomes" id="UP000053617">
    <property type="component" value="Unassembled WGS sequence"/>
</dbReference>
<dbReference type="RefSeq" id="XP_013277790.1">
    <property type="nucleotide sequence ID" value="XM_013422336.1"/>
</dbReference>
<name>A0A0D2IXB1_9EURO</name>
<dbReference type="HOGENOM" id="CLU_1644658_0_0_1"/>
<evidence type="ECO:0000313" key="2">
    <source>
        <dbReference type="Proteomes" id="UP000053617"/>
    </source>
</evidence>
<dbReference type="VEuPathDB" id="FungiDB:Z518_01738"/>
<evidence type="ECO:0000313" key="1">
    <source>
        <dbReference type="EMBL" id="KIX10654.1"/>
    </source>
</evidence>
<organism evidence="1 2">
    <name type="scientific">Rhinocladiella mackenziei CBS 650.93</name>
    <dbReference type="NCBI Taxonomy" id="1442369"/>
    <lineage>
        <taxon>Eukaryota</taxon>
        <taxon>Fungi</taxon>
        <taxon>Dikarya</taxon>
        <taxon>Ascomycota</taxon>
        <taxon>Pezizomycotina</taxon>
        <taxon>Eurotiomycetes</taxon>
        <taxon>Chaetothyriomycetidae</taxon>
        <taxon>Chaetothyriales</taxon>
        <taxon>Herpotrichiellaceae</taxon>
        <taxon>Rhinocladiella</taxon>
    </lineage>
</organism>
<dbReference type="AlphaFoldDB" id="A0A0D2IXB1"/>
<dbReference type="EMBL" id="KN847475">
    <property type="protein sequence ID" value="KIX10654.1"/>
    <property type="molecule type" value="Genomic_DNA"/>
</dbReference>
<proteinExistence type="predicted"/>
<dbReference type="InterPro" id="IPR014721">
    <property type="entry name" value="Ribsml_uS5_D2-typ_fold_subgr"/>
</dbReference>
<gene>
    <name evidence="1" type="ORF">Z518_01738</name>
</gene>
<dbReference type="OrthoDB" id="4108697at2759"/>
<sequence length="161" mass="18675">MSRIRPDTLKWACISAVSSKKVTKSVMRNRLKRRWANAFADALRSNGFHANGRSQEGPKDGKNYKPGLKGTLEILIFADSGLHLPYNDLVGGSNTIVKALRQHMQRLNLPQTQRDLEKERRKLDKFLQPRPFRLNMRNSDEQDRELHEFWGAQKTLYETVK</sequence>
<reference evidence="1 2" key="1">
    <citation type="submission" date="2015-01" db="EMBL/GenBank/DDBJ databases">
        <title>The Genome Sequence of Rhinocladiella mackenzie CBS 650.93.</title>
        <authorList>
            <consortium name="The Broad Institute Genomics Platform"/>
            <person name="Cuomo C."/>
            <person name="de Hoog S."/>
            <person name="Gorbushina A."/>
            <person name="Stielow B."/>
            <person name="Teixiera M."/>
            <person name="Abouelleil A."/>
            <person name="Chapman S.B."/>
            <person name="Priest M."/>
            <person name="Young S.K."/>
            <person name="Wortman J."/>
            <person name="Nusbaum C."/>
            <person name="Birren B."/>
        </authorList>
    </citation>
    <scope>NUCLEOTIDE SEQUENCE [LARGE SCALE GENOMIC DNA]</scope>
    <source>
        <strain evidence="1 2">CBS 650.93</strain>
    </source>
</reference>
<dbReference type="GeneID" id="25289809"/>
<protein>
    <submittedName>
        <fullName evidence="1">Uncharacterized protein</fullName>
    </submittedName>
</protein>
<dbReference type="Gene3D" id="3.30.230.10">
    <property type="match status" value="1"/>
</dbReference>
<accession>A0A0D2IXB1</accession>
<keyword evidence="2" id="KW-1185">Reference proteome</keyword>